<evidence type="ECO:0000256" key="1">
    <source>
        <dbReference type="SAM" id="MobiDB-lite"/>
    </source>
</evidence>
<sequence>MSHAIRSPSPSAWPPGPDTAAQREQYVKALLKDGEGIDRESHVSTQGRSQSLNLIPVLFDEGIPAQLQSVSHVLCHVLEALSNNYDLLDSIFAPKWRTDPCTSGTAGTDLAKEQRRRFHDRLWTIARKAWKQRRPCVALHVFELDASVLHPFRPSSLAVKGFSTRIDFHDLIPSSMVVRTFQNVLRSDPAPSIKPMVDYLVNQPFQDEEKYGPGLFRAMAFTGSGPRGSMAGSLRSVRSQQIELLVKLGLYDVHQEYDDFGDRLCLLVVSEGEMQRDPRRYLHLDQYNGATEEYDCSIREQPWSESPRDEGEPWVEYPVGAQFFNCITACVRVTLAEIDAHLSPEAAQSSAPGRLVLDTAFLGRRARRPQLEVDCVLWDRSLGYDVPESYWRCREMVEMSSCAKVSPAGFEVLGDDRVWEKIRSLDADHIESMLRLEKGYKRLWTAASEDPERTQFKTFSTGAASYVKRSDIEIFCTQLRQPSGASEGPSSESAATTTILADVFSHDLAVPLDVRVHHHRFSLLRCSLSNYGFMGDTYIGVQEFVPPRQRSFAVKTHHLPAISQRDCIAAQANSAKEEDLPFAWSALVVGPSFSTREMEI</sequence>
<feature type="region of interest" description="Disordered" evidence="1">
    <location>
        <begin position="1"/>
        <end position="20"/>
    </location>
</feature>
<accession>A0A061H173</accession>
<organism evidence="2 3">
    <name type="scientific">Pseudozyma flocculosa PF-1</name>
    <dbReference type="NCBI Taxonomy" id="1277687"/>
    <lineage>
        <taxon>Eukaryota</taxon>
        <taxon>Fungi</taxon>
        <taxon>Dikarya</taxon>
        <taxon>Basidiomycota</taxon>
        <taxon>Ustilaginomycotina</taxon>
        <taxon>Ustilaginomycetes</taxon>
        <taxon>Ustilaginales</taxon>
        <taxon>Ustilaginaceae</taxon>
        <taxon>Pseudozyma</taxon>
    </lineage>
</organism>
<gene>
    <name evidence="2" type="ORF">PFL1_06227</name>
</gene>
<protein>
    <submittedName>
        <fullName evidence="2">Uncharacterized protein</fullName>
    </submittedName>
</protein>
<dbReference type="AlphaFoldDB" id="A0A061H173"/>
<dbReference type="RefSeq" id="XP_007881956.1">
    <property type="nucleotide sequence ID" value="XM_007883765.1"/>
</dbReference>
<dbReference type="HOGENOM" id="CLU_455020_0_0_1"/>
<evidence type="ECO:0000313" key="3">
    <source>
        <dbReference type="Proteomes" id="UP000053664"/>
    </source>
</evidence>
<reference evidence="2 3" key="1">
    <citation type="journal article" date="2013" name="Plant Cell">
        <title>The transition from a phytopathogenic smut ancestor to an anamorphic biocontrol agent deciphered by comparative whole-genome analysis.</title>
        <authorList>
            <person name="Lefebvre F."/>
            <person name="Joly D.L."/>
            <person name="Labbe C."/>
            <person name="Teichmann B."/>
            <person name="Linning R."/>
            <person name="Belzile F."/>
            <person name="Bakkeren G."/>
            <person name="Belanger R.R."/>
        </authorList>
    </citation>
    <scope>NUCLEOTIDE SEQUENCE [LARGE SCALE GENOMIC DNA]</scope>
    <source>
        <strain evidence="2 3">PF-1</strain>
    </source>
</reference>
<proteinExistence type="predicted"/>
<name>A0A061H173_9BASI</name>
<dbReference type="EMBL" id="KE361646">
    <property type="protein sequence ID" value="EPQ26292.1"/>
    <property type="molecule type" value="Genomic_DNA"/>
</dbReference>
<dbReference type="GeneID" id="19320305"/>
<dbReference type="Proteomes" id="UP000053664">
    <property type="component" value="Unassembled WGS sequence"/>
</dbReference>
<evidence type="ECO:0000313" key="2">
    <source>
        <dbReference type="EMBL" id="EPQ26292.1"/>
    </source>
</evidence>
<dbReference type="KEGG" id="pfp:PFL1_06227"/>